<comment type="caution">
    <text evidence="1">The sequence shown here is derived from an EMBL/GenBank/DDBJ whole genome shotgun (WGS) entry which is preliminary data.</text>
</comment>
<gene>
    <name evidence="1" type="ORF">QFC22_002023</name>
</gene>
<accession>A0ACC2XGT0</accession>
<name>A0ACC2XGT0_9TREE</name>
<protein>
    <submittedName>
        <fullName evidence="1">Uncharacterized protein</fullName>
    </submittedName>
</protein>
<reference evidence="1" key="1">
    <citation type="submission" date="2023-04" db="EMBL/GenBank/DDBJ databases">
        <title>Draft Genome sequencing of Naganishia species isolated from polar environments using Oxford Nanopore Technology.</title>
        <authorList>
            <person name="Leo P."/>
            <person name="Venkateswaran K."/>
        </authorList>
    </citation>
    <scope>NUCLEOTIDE SEQUENCE</scope>
    <source>
        <strain evidence="1">MNA-CCFEE 5425</strain>
    </source>
</reference>
<dbReference type="EMBL" id="JASBWU010000004">
    <property type="protein sequence ID" value="KAJ9122594.1"/>
    <property type="molecule type" value="Genomic_DNA"/>
</dbReference>
<evidence type="ECO:0000313" key="1">
    <source>
        <dbReference type="EMBL" id="KAJ9122594.1"/>
    </source>
</evidence>
<organism evidence="1 2">
    <name type="scientific">Naganishia vaughanmartiniae</name>
    <dbReference type="NCBI Taxonomy" id="1424756"/>
    <lineage>
        <taxon>Eukaryota</taxon>
        <taxon>Fungi</taxon>
        <taxon>Dikarya</taxon>
        <taxon>Basidiomycota</taxon>
        <taxon>Agaricomycotina</taxon>
        <taxon>Tremellomycetes</taxon>
        <taxon>Filobasidiales</taxon>
        <taxon>Filobasidiaceae</taxon>
        <taxon>Naganishia</taxon>
    </lineage>
</organism>
<sequence>MMAKLRKPRRPSDSQHRPAELTVRIPSNSSSTAHTGRGDQYTTSSLTTPVVAPWALDGLRDLPISQGDFRQSVIIDTLSKRFSVLRAKASPIRTTFAQTATTTSSSAGARDDPYLQQTGIDEIRLRLAAQRERQQERGTGRYIAPEEETLVLDELVSSFHNDDDDDESYSPIPRSTTYSYSQETGSLASGSRTYGFGSTTGMKEADVLRRAHHHAQNHASATTSTQRSVSDNNLPLTTAPAAGSIPNTSTSGTGNGTKDTRRISAMLLAGLPVVSQERIVDALLEIEEDLIAEERQHQQEREQEETILAPYYHQASETLLPSNDELQHASSTQQLKHETITTPQKQQQRPHHQRQSSSITRSPFTENLADIVMGREGAVGGSGSASHSRNGSAVSSIGKEAVGRSPPVPAQPVFTGLDGNVKPPTTSSRRSTPLSLLSSDINAHSDPGDTVFPLGALPPTPDSVGRQQHQHHVRTPSASAAVIPRRSLETGYVPGSARPFVGGGVGASSSSARNSGSPLEIVARKRKDDVSGLPQQQQLPQLVRKASTAVIPPNRPGPLTLKPLLMPGSATTIRGGAAGLPSVSPVVATFADSAGRKGWTGTGPFMPVSSNAIPIPMPDNQGYPTAGPSSLAVDYPAVQSGSPLDNSFDIDGYYGHDRSPVEPGMQYGSSPEERDGGNTTDPLRLVPRRERQGIPPQVLIVDRESHVSFDTQRSTSSPTRENQTSPNLMSLPNVVPPADARRSITSSTNLFDAEGGDDEEKQESFDDLQAMQERLMEAAQEVRRGLSAGMQGDGRAVSPGLVSFLFPFKSAYIDAPDCALLARSPVDQHEET</sequence>
<dbReference type="Proteomes" id="UP001243375">
    <property type="component" value="Unassembled WGS sequence"/>
</dbReference>
<proteinExistence type="predicted"/>
<keyword evidence="2" id="KW-1185">Reference proteome</keyword>
<evidence type="ECO:0000313" key="2">
    <source>
        <dbReference type="Proteomes" id="UP001243375"/>
    </source>
</evidence>